<dbReference type="AlphaFoldDB" id="A0A1H3GSP7"/>
<organism evidence="5 6">
    <name type="scientific">Citreimonas salinaria</name>
    <dbReference type="NCBI Taxonomy" id="321339"/>
    <lineage>
        <taxon>Bacteria</taxon>
        <taxon>Pseudomonadati</taxon>
        <taxon>Pseudomonadota</taxon>
        <taxon>Alphaproteobacteria</taxon>
        <taxon>Rhodobacterales</taxon>
        <taxon>Roseobacteraceae</taxon>
        <taxon>Citreimonas</taxon>
    </lineage>
</organism>
<dbReference type="CDD" id="cd05013">
    <property type="entry name" value="SIS_RpiR"/>
    <property type="match status" value="1"/>
</dbReference>
<dbReference type="RefSeq" id="WP_089879872.1">
    <property type="nucleotide sequence ID" value="NZ_FNPF01000003.1"/>
</dbReference>
<dbReference type="PANTHER" id="PTHR30514:SF18">
    <property type="entry name" value="RPIR-FAMILY TRANSCRIPTIONAL REGULATOR"/>
    <property type="match status" value="1"/>
</dbReference>
<protein>
    <submittedName>
        <fullName evidence="5">Transcriptional regulator, RpiR family</fullName>
    </submittedName>
</protein>
<evidence type="ECO:0000313" key="6">
    <source>
        <dbReference type="Proteomes" id="UP000199286"/>
    </source>
</evidence>
<dbReference type="GO" id="GO:0003677">
    <property type="term" value="F:DNA binding"/>
    <property type="evidence" value="ECO:0007669"/>
    <property type="project" value="UniProtKB-KW"/>
</dbReference>
<dbReference type="STRING" id="321339.SAMN05444340_10324"/>
<evidence type="ECO:0000256" key="3">
    <source>
        <dbReference type="ARBA" id="ARBA00023163"/>
    </source>
</evidence>
<accession>A0A1H3GSP7</accession>
<name>A0A1H3GSP7_9RHOB</name>
<dbReference type="SUPFAM" id="SSF53697">
    <property type="entry name" value="SIS domain"/>
    <property type="match status" value="1"/>
</dbReference>
<reference evidence="5 6" key="1">
    <citation type="submission" date="2016-10" db="EMBL/GenBank/DDBJ databases">
        <authorList>
            <person name="de Groot N.N."/>
        </authorList>
    </citation>
    <scope>NUCLEOTIDE SEQUENCE [LARGE SCALE GENOMIC DNA]</scope>
    <source>
        <strain evidence="5 6">DSM 26880</strain>
    </source>
</reference>
<dbReference type="GO" id="GO:0003700">
    <property type="term" value="F:DNA-binding transcription factor activity"/>
    <property type="evidence" value="ECO:0007669"/>
    <property type="project" value="InterPro"/>
</dbReference>
<keyword evidence="1" id="KW-0805">Transcription regulation</keyword>
<keyword evidence="2" id="KW-0238">DNA-binding</keyword>
<dbReference type="InterPro" id="IPR036388">
    <property type="entry name" value="WH-like_DNA-bd_sf"/>
</dbReference>
<gene>
    <name evidence="5" type="ORF">SAMN05444340_10324</name>
</gene>
<dbReference type="PANTHER" id="PTHR30514">
    <property type="entry name" value="GLUCOKINASE"/>
    <property type="match status" value="1"/>
</dbReference>
<keyword evidence="6" id="KW-1185">Reference proteome</keyword>
<proteinExistence type="predicted"/>
<dbReference type="InterPro" id="IPR035472">
    <property type="entry name" value="RpiR-like_SIS"/>
</dbReference>
<sequence length="299" mass="32919">MPQPGSSPPNRPVLVKDRIRDRDHAGALTPAERQLTSVLLRDYPVAGLNTVTKLAEAAGVSTPTVIRLARKLGFDGFPELQDALRREVSEQIKQPILKGDCWPAARGDSPAFRTFATAVFENLNHTIERLDPGSFDAVAALLADPGVSVRMAGGRITRSNADYFFNHLQIIRAAVMLLPPPVNVWPQYLLDMGPHTALILFDIRRYEGELMKLAELAHGQGSRIVLFTDQWGSPISALADHVFNAAVEVPSSWDSTLAINLIVEALIAEVQSRLGDEALARIERLEDLFSSTRIFRRQG</sequence>
<dbReference type="InterPro" id="IPR047640">
    <property type="entry name" value="RpiR-like"/>
</dbReference>
<dbReference type="Pfam" id="PF01418">
    <property type="entry name" value="HTH_6"/>
    <property type="match status" value="1"/>
</dbReference>
<dbReference type="GO" id="GO:1901135">
    <property type="term" value="P:carbohydrate derivative metabolic process"/>
    <property type="evidence" value="ECO:0007669"/>
    <property type="project" value="InterPro"/>
</dbReference>
<keyword evidence="3" id="KW-0804">Transcription</keyword>
<evidence type="ECO:0000256" key="2">
    <source>
        <dbReference type="ARBA" id="ARBA00023125"/>
    </source>
</evidence>
<dbReference type="InterPro" id="IPR001347">
    <property type="entry name" value="SIS_dom"/>
</dbReference>
<evidence type="ECO:0000313" key="5">
    <source>
        <dbReference type="EMBL" id="SDY06343.1"/>
    </source>
</evidence>
<dbReference type="GO" id="GO:0097367">
    <property type="term" value="F:carbohydrate derivative binding"/>
    <property type="evidence" value="ECO:0007669"/>
    <property type="project" value="InterPro"/>
</dbReference>
<dbReference type="Proteomes" id="UP000199286">
    <property type="component" value="Unassembled WGS sequence"/>
</dbReference>
<dbReference type="OrthoDB" id="3574600at2"/>
<dbReference type="Gene3D" id="1.10.10.10">
    <property type="entry name" value="Winged helix-like DNA-binding domain superfamily/Winged helix DNA-binding domain"/>
    <property type="match status" value="1"/>
</dbReference>
<evidence type="ECO:0000256" key="1">
    <source>
        <dbReference type="ARBA" id="ARBA00023015"/>
    </source>
</evidence>
<dbReference type="EMBL" id="FNPF01000003">
    <property type="protein sequence ID" value="SDY06343.1"/>
    <property type="molecule type" value="Genomic_DNA"/>
</dbReference>
<dbReference type="InterPro" id="IPR046348">
    <property type="entry name" value="SIS_dom_sf"/>
</dbReference>
<dbReference type="Gene3D" id="3.40.50.10490">
    <property type="entry name" value="Glucose-6-phosphate isomerase like protein, domain 1"/>
    <property type="match status" value="1"/>
</dbReference>
<feature type="domain" description="HTH rpiR-type" evidence="4">
    <location>
        <begin position="15"/>
        <end position="91"/>
    </location>
</feature>
<dbReference type="PROSITE" id="PS51071">
    <property type="entry name" value="HTH_RPIR"/>
    <property type="match status" value="1"/>
</dbReference>
<dbReference type="SUPFAM" id="SSF46689">
    <property type="entry name" value="Homeodomain-like"/>
    <property type="match status" value="1"/>
</dbReference>
<dbReference type="InterPro" id="IPR000281">
    <property type="entry name" value="HTH_RpiR"/>
</dbReference>
<evidence type="ECO:0000259" key="4">
    <source>
        <dbReference type="PROSITE" id="PS51071"/>
    </source>
</evidence>
<dbReference type="Pfam" id="PF01380">
    <property type="entry name" value="SIS"/>
    <property type="match status" value="1"/>
</dbReference>
<dbReference type="InterPro" id="IPR009057">
    <property type="entry name" value="Homeodomain-like_sf"/>
</dbReference>